<dbReference type="InParanoid" id="A0A1Q6DTE1"/>
<evidence type="ECO:0000256" key="5">
    <source>
        <dbReference type="HAMAP-Rule" id="MF_00200"/>
    </source>
</evidence>
<dbReference type="HAMAP" id="MF_00200">
    <property type="entry name" value="RTC"/>
    <property type="match status" value="1"/>
</dbReference>
<proteinExistence type="inferred from homology"/>
<feature type="domain" description="RNA 3'-terminal phosphate cyclase insert" evidence="8">
    <location>
        <begin position="183"/>
        <end position="271"/>
    </location>
</feature>
<protein>
    <recommendedName>
        <fullName evidence="2 5">RNA 3'-terminal phosphate cyclase</fullName>
        <shortName evidence="5">RNA cyclase</shortName>
        <shortName evidence="5">RNA-3'-phosphate cyclase</shortName>
        <ecNumber evidence="5 6">6.5.1.4</ecNumber>
    </recommendedName>
</protein>
<dbReference type="EMBL" id="MSDW01000001">
    <property type="protein sequence ID" value="OKY77617.1"/>
    <property type="molecule type" value="Genomic_DNA"/>
</dbReference>
<sequence>MLEIDGSHGEGGGQILRTSLALSCVTRKGFKINNIRKNRSNPGLSHQHLKSVELMSELTNAEIEELELRSTELKFKPKNKPKGEIEIDIGTAGSICLLLQCILPTLTVAEDEINIKVKGGTDVKWSPPVDYFKNITVYILNKIGIKADIKTKKRGYYPKGGGLVEFRGKPSEVKQFDFSDNQSPEKIKGVSYVSNLPEDIAHRQKKSAEDILDKYKKDIIVKKFEAIGKGTGIVLWTKNGLPLGSSSLGEPGKPAEEVGSEAAENLITEIKRNGAVDRYMGDQLVPFAGLSGNSRYKTTQLTQHTLTNAWVVERFLDINYKIKGNKGKEALIEVN</sequence>
<evidence type="ECO:0000256" key="1">
    <source>
        <dbReference type="ARBA" id="ARBA00009206"/>
    </source>
</evidence>
<keyword evidence="5" id="KW-0963">Cytoplasm</keyword>
<reference evidence="9" key="1">
    <citation type="submission" date="2016-12" db="EMBL/GenBank/DDBJ databases">
        <title>Discovery of methanogenic haloarchaea.</title>
        <authorList>
            <person name="Sorokin D.Y."/>
            <person name="Makarova K.S."/>
            <person name="Abbas B."/>
            <person name="Ferrer M."/>
            <person name="Golyshin P.N."/>
        </authorList>
    </citation>
    <scope>NUCLEOTIDE SEQUENCE [LARGE SCALE GENOMIC DNA]</scope>
    <source>
        <strain evidence="9">HMET1</strain>
    </source>
</reference>
<dbReference type="NCBIfam" id="TIGR03399">
    <property type="entry name" value="RNA_3prim_cycl"/>
    <property type="match status" value="1"/>
</dbReference>
<dbReference type="InterPro" id="IPR020719">
    <property type="entry name" value="RNA3'_term_phos_cycl-like_CS"/>
</dbReference>
<dbReference type="PIRSF" id="PIRSF005378">
    <property type="entry name" value="RNA3'_term_phos_cycl_euk"/>
    <property type="match status" value="1"/>
</dbReference>
<feature type="active site" description="Tele-AMP-histidine intermediate" evidence="5">
    <location>
        <position position="304"/>
    </location>
</feature>
<dbReference type="PROSITE" id="PS01287">
    <property type="entry name" value="RTC"/>
    <property type="match status" value="1"/>
</dbReference>
<dbReference type="InterPro" id="IPR037136">
    <property type="entry name" value="RNA3'_phos_cyclase_dom_sf"/>
</dbReference>
<comment type="function">
    <text evidence="5">Catalyzes the conversion of 3'-phosphate to a 2',3'-cyclic phosphodiester at the end of RNA. The mechanism of action of the enzyme occurs in 3 steps: (A) adenylation of the enzyme by ATP; (B) transfer of adenylate to an RNA-N3'P to produce RNA-N3'PP5'A; (C) and attack of the adjacent 2'-hydroxyl on the 3'-phosphorus in the diester linkage to produce the cyclic end product. The biological role of this enzyme is unknown but it is likely to function in some aspects of cellular RNA processing.</text>
</comment>
<dbReference type="InterPro" id="IPR023797">
    <property type="entry name" value="RNA3'_phos_cyclase_dom"/>
</dbReference>
<dbReference type="InterPro" id="IPR017770">
    <property type="entry name" value="RNA3'_term_phos_cyc_type_1"/>
</dbReference>
<gene>
    <name evidence="5" type="primary">rtcA</name>
    <name evidence="9" type="ORF">BTN85_0085</name>
</gene>
<dbReference type="InterPro" id="IPR036553">
    <property type="entry name" value="RPTC_insert"/>
</dbReference>
<evidence type="ECO:0000259" key="7">
    <source>
        <dbReference type="Pfam" id="PF01137"/>
    </source>
</evidence>
<dbReference type="Proteomes" id="UP000185744">
    <property type="component" value="Unassembled WGS sequence"/>
</dbReference>
<dbReference type="EC" id="6.5.1.4" evidence="5 6"/>
<evidence type="ECO:0000259" key="8">
    <source>
        <dbReference type="Pfam" id="PF05189"/>
    </source>
</evidence>
<evidence type="ECO:0000256" key="3">
    <source>
        <dbReference type="ARBA" id="ARBA00022598"/>
    </source>
</evidence>
<accession>A0A1Q6DTE1</accession>
<dbReference type="GO" id="GO:0003963">
    <property type="term" value="F:RNA-3'-phosphate cyclase activity"/>
    <property type="evidence" value="ECO:0007669"/>
    <property type="project" value="UniProtKB-UniRule"/>
</dbReference>
<dbReference type="InterPro" id="IPR013791">
    <property type="entry name" value="RNA3'-term_phos_cycl_insert"/>
</dbReference>
<dbReference type="InterPro" id="IPR000228">
    <property type="entry name" value="RNA3'_term_phos_cyc"/>
</dbReference>
<dbReference type="PANTHER" id="PTHR11096">
    <property type="entry name" value="RNA 3' TERMINAL PHOSPHATE CYCLASE"/>
    <property type="match status" value="1"/>
</dbReference>
<dbReference type="GO" id="GO:0006396">
    <property type="term" value="P:RNA processing"/>
    <property type="evidence" value="ECO:0007669"/>
    <property type="project" value="UniProtKB-UniRule"/>
</dbReference>
<keyword evidence="4 5" id="KW-0547">Nucleotide-binding</keyword>
<dbReference type="Pfam" id="PF01137">
    <property type="entry name" value="RTC"/>
    <property type="match status" value="1"/>
</dbReference>
<organism evidence="9 10">
    <name type="scientific">Methanohalarchaeum thermophilum</name>
    <dbReference type="NCBI Taxonomy" id="1903181"/>
    <lineage>
        <taxon>Archaea</taxon>
        <taxon>Methanobacteriati</taxon>
        <taxon>Methanobacteriota</taxon>
        <taxon>Methanonatronarchaeia</taxon>
        <taxon>Methanonatronarchaeales</taxon>
        <taxon>Methanonatronarchaeaceae</taxon>
        <taxon>Candidatus Methanohalarchaeum</taxon>
    </lineage>
</organism>
<evidence type="ECO:0000313" key="10">
    <source>
        <dbReference type="Proteomes" id="UP000185744"/>
    </source>
</evidence>
<dbReference type="InterPro" id="IPR013792">
    <property type="entry name" value="RNA3'P_cycl/enolpyr_Trfase_a/b"/>
</dbReference>
<name>A0A1Q6DTE1_METT1</name>
<comment type="caution">
    <text evidence="9">The sequence shown here is derived from an EMBL/GenBank/DDBJ whole genome shotgun (WGS) entry which is preliminary data.</text>
</comment>
<evidence type="ECO:0000313" key="9">
    <source>
        <dbReference type="EMBL" id="OKY77617.1"/>
    </source>
</evidence>
<comment type="similarity">
    <text evidence="1 5">Belongs to the RNA 3'-terminal cyclase family. Type 1 subfamily.</text>
</comment>
<evidence type="ECO:0000256" key="6">
    <source>
        <dbReference type="NCBIfam" id="TIGR03399"/>
    </source>
</evidence>
<comment type="subcellular location">
    <subcellularLocation>
        <location evidence="5">Cytoplasm</location>
    </subcellularLocation>
</comment>
<dbReference type="Pfam" id="PF05189">
    <property type="entry name" value="RTC_insert"/>
    <property type="match status" value="1"/>
</dbReference>
<dbReference type="Gene3D" id="3.65.10.20">
    <property type="entry name" value="RNA 3'-terminal phosphate cyclase domain"/>
    <property type="match status" value="1"/>
</dbReference>
<dbReference type="Gene3D" id="3.30.360.20">
    <property type="entry name" value="RNA 3'-terminal phosphate cyclase, insert domain"/>
    <property type="match status" value="1"/>
</dbReference>
<comment type="catalytic activity">
    <reaction evidence="5">
        <text>a 3'-end 3'-phospho-ribonucleotide-RNA + ATP = a 3'-end 2',3'-cyclophospho-ribonucleotide-RNA + AMP + diphosphate</text>
        <dbReference type="Rhea" id="RHEA:23976"/>
        <dbReference type="Rhea" id="RHEA-COMP:10463"/>
        <dbReference type="Rhea" id="RHEA-COMP:10464"/>
        <dbReference type="ChEBI" id="CHEBI:30616"/>
        <dbReference type="ChEBI" id="CHEBI:33019"/>
        <dbReference type="ChEBI" id="CHEBI:83062"/>
        <dbReference type="ChEBI" id="CHEBI:83064"/>
        <dbReference type="ChEBI" id="CHEBI:456215"/>
        <dbReference type="EC" id="6.5.1.4"/>
    </reaction>
</comment>
<evidence type="ECO:0000256" key="4">
    <source>
        <dbReference type="ARBA" id="ARBA00022741"/>
    </source>
</evidence>
<dbReference type="SUPFAM" id="SSF55205">
    <property type="entry name" value="EPT/RTPC-like"/>
    <property type="match status" value="2"/>
</dbReference>
<feature type="domain" description="RNA 3'-terminal phosphate cyclase" evidence="7">
    <location>
        <begin position="9"/>
        <end position="322"/>
    </location>
</feature>
<dbReference type="AlphaFoldDB" id="A0A1Q6DTE1"/>
<keyword evidence="5" id="KW-0067">ATP-binding</keyword>
<dbReference type="PANTHER" id="PTHR11096:SF0">
    <property type="entry name" value="RNA 3'-TERMINAL PHOSPHATE CYCLASE"/>
    <property type="match status" value="1"/>
</dbReference>
<dbReference type="GO" id="GO:0005524">
    <property type="term" value="F:ATP binding"/>
    <property type="evidence" value="ECO:0007669"/>
    <property type="project" value="UniProtKB-KW"/>
</dbReference>
<dbReference type="STRING" id="1903181.BTN85_0085"/>
<feature type="binding site" evidence="5">
    <location>
        <position position="100"/>
    </location>
    <ligand>
        <name>ATP</name>
        <dbReference type="ChEBI" id="CHEBI:30616"/>
    </ligand>
</feature>
<keyword evidence="10" id="KW-1185">Reference proteome</keyword>
<evidence type="ECO:0000256" key="2">
    <source>
        <dbReference type="ARBA" id="ARBA00021428"/>
    </source>
</evidence>
<dbReference type="FunCoup" id="A0A1Q6DTE1">
    <property type="interactions" value="131"/>
</dbReference>
<keyword evidence="3 5" id="KW-0436">Ligase</keyword>
<dbReference type="GO" id="GO:0005737">
    <property type="term" value="C:cytoplasm"/>
    <property type="evidence" value="ECO:0007669"/>
    <property type="project" value="UniProtKB-SubCell"/>
</dbReference>
<feature type="binding site" evidence="5">
    <location>
        <begin position="279"/>
        <end position="283"/>
    </location>
    <ligand>
        <name>ATP</name>
        <dbReference type="ChEBI" id="CHEBI:30616"/>
    </ligand>
</feature>